<proteinExistence type="predicted"/>
<gene>
    <name evidence="1" type="ORF">Ga0076813_14312</name>
</gene>
<name>A0A0T5Z7G5_9GAMM</name>
<dbReference type="AlphaFoldDB" id="A0A0T5Z7G5"/>
<feature type="non-terminal residue" evidence="1">
    <location>
        <position position="1"/>
    </location>
</feature>
<evidence type="ECO:0000313" key="2">
    <source>
        <dbReference type="Proteomes" id="UP000051276"/>
    </source>
</evidence>
<dbReference type="Proteomes" id="UP000051276">
    <property type="component" value="Unassembled WGS sequence"/>
</dbReference>
<evidence type="ECO:0000313" key="1">
    <source>
        <dbReference type="EMBL" id="KRT58868.1"/>
    </source>
</evidence>
<evidence type="ECO:0008006" key="3">
    <source>
        <dbReference type="Google" id="ProtNLM"/>
    </source>
</evidence>
<organism evidence="1 2">
    <name type="scientific">endosymbiont of Ridgeia piscesae</name>
    <dbReference type="NCBI Taxonomy" id="54398"/>
    <lineage>
        <taxon>Bacteria</taxon>
        <taxon>Pseudomonadati</taxon>
        <taxon>Pseudomonadota</taxon>
        <taxon>Gammaproteobacteria</taxon>
        <taxon>sulfur-oxidizing symbionts</taxon>
    </lineage>
</organism>
<sequence>VYGTNHKIREAIGWQPQISLKQSLLDMLDEHRDGE</sequence>
<protein>
    <recommendedName>
        <fullName evidence="3">GDP-mannose 4,6 dehydratase</fullName>
    </recommendedName>
</protein>
<comment type="caution">
    <text evidence="1">The sequence shown here is derived from an EMBL/GenBank/DDBJ whole genome shotgun (WGS) entry which is preliminary data.</text>
</comment>
<dbReference type="EMBL" id="LMXI01000263">
    <property type="protein sequence ID" value="KRT58868.1"/>
    <property type="molecule type" value="Genomic_DNA"/>
</dbReference>
<reference evidence="1 2" key="1">
    <citation type="submission" date="2015-11" db="EMBL/GenBank/DDBJ databases">
        <title>The genome of Candidatus Endoriftia persephone in Ridgeia piscesae and population structure of the North Eastern Pacific vestimentiferan symbionts.</title>
        <authorList>
            <person name="Perez M."/>
            <person name="Juniper K.S."/>
        </authorList>
    </citation>
    <scope>NUCLEOTIDE SEQUENCE [LARGE SCALE GENOMIC DNA]</scope>
    <source>
        <strain evidence="1">Ind10</strain>
    </source>
</reference>
<accession>A0A0T5Z7G5</accession>